<comment type="caution">
    <text evidence="1">The sequence shown here is derived from an EMBL/GenBank/DDBJ whole genome shotgun (WGS) entry which is preliminary data.</text>
</comment>
<gene>
    <name evidence="1" type="primary">jg23192</name>
    <name evidence="1" type="ORF">PAEG_LOCUS8006</name>
</gene>
<proteinExistence type="predicted"/>
<organism evidence="1 2">
    <name type="scientific">Pararge aegeria aegeria</name>
    <dbReference type="NCBI Taxonomy" id="348720"/>
    <lineage>
        <taxon>Eukaryota</taxon>
        <taxon>Metazoa</taxon>
        <taxon>Ecdysozoa</taxon>
        <taxon>Arthropoda</taxon>
        <taxon>Hexapoda</taxon>
        <taxon>Insecta</taxon>
        <taxon>Pterygota</taxon>
        <taxon>Neoptera</taxon>
        <taxon>Endopterygota</taxon>
        <taxon>Lepidoptera</taxon>
        <taxon>Glossata</taxon>
        <taxon>Ditrysia</taxon>
        <taxon>Papilionoidea</taxon>
        <taxon>Nymphalidae</taxon>
        <taxon>Satyrinae</taxon>
        <taxon>Satyrini</taxon>
        <taxon>Parargina</taxon>
        <taxon>Pararge</taxon>
    </lineage>
</organism>
<accession>A0A8S4QZ64</accession>
<sequence length="78" mass="8741">MEPAGNWCLIESDPGVFTELIKKFASSFFEVGYKENHAFLRVIKIAGGCGESPRPDDVVFDGEDAVQRLIVCPDREHR</sequence>
<dbReference type="Proteomes" id="UP000838756">
    <property type="component" value="Unassembled WGS sequence"/>
</dbReference>
<evidence type="ECO:0000313" key="1">
    <source>
        <dbReference type="EMBL" id="CAH2227628.1"/>
    </source>
</evidence>
<dbReference type="OrthoDB" id="1924260at2759"/>
<protein>
    <submittedName>
        <fullName evidence="1">Jg23192 protein</fullName>
    </submittedName>
</protein>
<keyword evidence="2" id="KW-1185">Reference proteome</keyword>
<dbReference type="EMBL" id="CAKXAJ010023325">
    <property type="protein sequence ID" value="CAH2227628.1"/>
    <property type="molecule type" value="Genomic_DNA"/>
</dbReference>
<evidence type="ECO:0000313" key="2">
    <source>
        <dbReference type="Proteomes" id="UP000838756"/>
    </source>
</evidence>
<name>A0A8S4QZ64_9NEOP</name>
<reference evidence="1" key="1">
    <citation type="submission" date="2022-03" db="EMBL/GenBank/DDBJ databases">
        <authorList>
            <person name="Lindestad O."/>
        </authorList>
    </citation>
    <scope>NUCLEOTIDE SEQUENCE</scope>
</reference>
<dbReference type="AlphaFoldDB" id="A0A8S4QZ64"/>